<name>A0AAV7GME3_DENCH</name>
<evidence type="ECO:0000259" key="2">
    <source>
        <dbReference type="Pfam" id="PF14309"/>
    </source>
</evidence>
<dbReference type="AlphaFoldDB" id="A0AAV7GME3"/>
<dbReference type="InterPro" id="IPR025486">
    <property type="entry name" value="DUF4378"/>
</dbReference>
<feature type="compositionally biased region" description="Low complexity" evidence="1">
    <location>
        <begin position="45"/>
        <end position="63"/>
    </location>
</feature>
<sequence length="635" mass="72998">MAREWYWSRSVSKEERERPGCMKGMFHFFDFHHLLFTGGCRTPATATSPPATELQHQQQPQKPQRYHASQSKGVEAPRNSLEFEESEAAIQEDYYGVPFLLYNKIFFGYQISILIEHPSAMAKKKKELLIEEEKRKSQAVTPRTRSIVARLMGLEGLHDEVSSPCSTYYESTTLSPFSASILVNGSKSCNEKKRKTTKKQKSIKESKKDSPSPRRPLRNLNSNISGSISLPVTPRASSERPRDTDPRHSLQHNKENSSNYTTQELSFLREVFPVSSALRTSKPRKKDYYSYQEENKNPGSQNFVKQMEFHTREGSFECITPSRKNKQTEKKYVRNNQLQPATVLKPLQTCSPPKPRFSESIKKVPQHPSSTALPSSINLFKTRLKPEDKALKMEPGKSRKTKNNYERFTEKVKRQPPQLTVFSLQTGFLLSPKKEQEPLINHFNVEKEDPEFKYVKAILARADVVGEKIMNWFSPSLPIDPTIFHILELWFPFFEPVSREAEKLEEAMARLGPLRHRWNRKLLFHLVEEILGDLLLSEPRRWRRRIDSKLLLSRLWSEIKAFPSADCQVVGDIDALVAGDLPTSKVRRLLRHPSVVAEVQDIASEIQRDILDSLLGDAAASLFLISSFTKPKARF</sequence>
<feature type="compositionally biased region" description="Low complexity" evidence="1">
    <location>
        <begin position="219"/>
        <end position="230"/>
    </location>
</feature>
<feature type="region of interest" description="Disordered" evidence="1">
    <location>
        <begin position="189"/>
        <end position="262"/>
    </location>
</feature>
<feature type="domain" description="DUF4378" evidence="2">
    <location>
        <begin position="451"/>
        <end position="616"/>
    </location>
</feature>
<feature type="region of interest" description="Disordered" evidence="1">
    <location>
        <begin position="351"/>
        <end position="373"/>
    </location>
</feature>
<feature type="compositionally biased region" description="Basic and acidic residues" evidence="1">
    <location>
        <begin position="237"/>
        <end position="255"/>
    </location>
</feature>
<dbReference type="PANTHER" id="PTHR37751:SF1">
    <property type="entry name" value="LOW PROTEIN: M-PHASE INDUCER PHOSPHATASE-LIKE PROTEIN"/>
    <property type="match status" value="1"/>
</dbReference>
<evidence type="ECO:0000313" key="3">
    <source>
        <dbReference type="EMBL" id="KAH0456634.1"/>
    </source>
</evidence>
<dbReference type="Pfam" id="PF14309">
    <property type="entry name" value="DUF4378"/>
    <property type="match status" value="1"/>
</dbReference>
<proteinExistence type="predicted"/>
<feature type="compositionally biased region" description="Basic residues" evidence="1">
    <location>
        <begin position="192"/>
        <end position="201"/>
    </location>
</feature>
<organism evidence="3 4">
    <name type="scientific">Dendrobium chrysotoxum</name>
    <name type="common">Orchid</name>
    <dbReference type="NCBI Taxonomy" id="161865"/>
    <lineage>
        <taxon>Eukaryota</taxon>
        <taxon>Viridiplantae</taxon>
        <taxon>Streptophyta</taxon>
        <taxon>Embryophyta</taxon>
        <taxon>Tracheophyta</taxon>
        <taxon>Spermatophyta</taxon>
        <taxon>Magnoliopsida</taxon>
        <taxon>Liliopsida</taxon>
        <taxon>Asparagales</taxon>
        <taxon>Orchidaceae</taxon>
        <taxon>Epidendroideae</taxon>
        <taxon>Malaxideae</taxon>
        <taxon>Dendrobiinae</taxon>
        <taxon>Dendrobium</taxon>
    </lineage>
</organism>
<protein>
    <recommendedName>
        <fullName evidence="2">DUF4378 domain-containing protein</fullName>
    </recommendedName>
</protein>
<dbReference type="Proteomes" id="UP000775213">
    <property type="component" value="Unassembled WGS sequence"/>
</dbReference>
<keyword evidence="4" id="KW-1185">Reference proteome</keyword>
<comment type="caution">
    <text evidence="3">The sequence shown here is derived from an EMBL/GenBank/DDBJ whole genome shotgun (WGS) entry which is preliminary data.</text>
</comment>
<reference evidence="3 4" key="1">
    <citation type="journal article" date="2021" name="Hortic Res">
        <title>Chromosome-scale assembly of the Dendrobium chrysotoxum genome enhances the understanding of orchid evolution.</title>
        <authorList>
            <person name="Zhang Y."/>
            <person name="Zhang G.Q."/>
            <person name="Zhang D."/>
            <person name="Liu X.D."/>
            <person name="Xu X.Y."/>
            <person name="Sun W.H."/>
            <person name="Yu X."/>
            <person name="Zhu X."/>
            <person name="Wang Z.W."/>
            <person name="Zhao X."/>
            <person name="Zhong W.Y."/>
            <person name="Chen H."/>
            <person name="Yin W.L."/>
            <person name="Huang T."/>
            <person name="Niu S.C."/>
            <person name="Liu Z.J."/>
        </authorList>
    </citation>
    <scope>NUCLEOTIDE SEQUENCE [LARGE SCALE GENOMIC DNA]</scope>
    <source>
        <strain evidence="3">Lindl</strain>
    </source>
</reference>
<evidence type="ECO:0000313" key="4">
    <source>
        <dbReference type="Proteomes" id="UP000775213"/>
    </source>
</evidence>
<feature type="region of interest" description="Disordered" evidence="1">
    <location>
        <begin position="45"/>
        <end position="80"/>
    </location>
</feature>
<evidence type="ECO:0000256" key="1">
    <source>
        <dbReference type="SAM" id="MobiDB-lite"/>
    </source>
</evidence>
<accession>A0AAV7GME3</accession>
<feature type="compositionally biased region" description="Basic and acidic residues" evidence="1">
    <location>
        <begin position="202"/>
        <end position="212"/>
    </location>
</feature>
<dbReference type="EMBL" id="JAGFBR010000013">
    <property type="protein sequence ID" value="KAH0456634.1"/>
    <property type="molecule type" value="Genomic_DNA"/>
</dbReference>
<gene>
    <name evidence="3" type="ORF">IEQ34_014541</name>
</gene>
<dbReference type="PANTHER" id="PTHR37751">
    <property type="entry name" value="LOW PROTEIN: M-PHASE INDUCER PHOSPHATASE-LIKE PROTEIN"/>
    <property type="match status" value="1"/>
</dbReference>